<accession>A0A7R9MMA4</accession>
<keyword evidence="5 12" id="KW-0812">Transmembrane</keyword>
<keyword evidence="6 13" id="KW-1133">Transmembrane helix</keyword>
<evidence type="ECO:0000256" key="5">
    <source>
        <dbReference type="ARBA" id="ARBA00022692"/>
    </source>
</evidence>
<keyword evidence="11 12" id="KW-0407">Ion channel</keyword>
<comment type="similarity">
    <text evidence="2 12">Belongs to the amiloride-sensitive sodium channel (TC 1.A.6) family.</text>
</comment>
<evidence type="ECO:0000313" key="15">
    <source>
        <dbReference type="Proteomes" id="UP000728032"/>
    </source>
</evidence>
<evidence type="ECO:0000256" key="13">
    <source>
        <dbReference type="SAM" id="Phobius"/>
    </source>
</evidence>
<evidence type="ECO:0000256" key="3">
    <source>
        <dbReference type="ARBA" id="ARBA00022448"/>
    </source>
</evidence>
<dbReference type="AlphaFoldDB" id="A0A7R9MMA4"/>
<evidence type="ECO:0000256" key="10">
    <source>
        <dbReference type="ARBA" id="ARBA00023201"/>
    </source>
</evidence>
<dbReference type="InterPro" id="IPR001873">
    <property type="entry name" value="ENaC"/>
</dbReference>
<dbReference type="Pfam" id="PF00858">
    <property type="entry name" value="ASC"/>
    <property type="match status" value="1"/>
</dbReference>
<evidence type="ECO:0000256" key="8">
    <source>
        <dbReference type="ARBA" id="ARBA00023065"/>
    </source>
</evidence>
<evidence type="ECO:0000256" key="7">
    <source>
        <dbReference type="ARBA" id="ARBA00023053"/>
    </source>
</evidence>
<feature type="transmembrane region" description="Helical" evidence="13">
    <location>
        <begin position="234"/>
        <end position="256"/>
    </location>
</feature>
<gene>
    <name evidence="14" type="ORF">ONB1V03_LOCUS19045</name>
</gene>
<organism evidence="14">
    <name type="scientific">Oppiella nova</name>
    <dbReference type="NCBI Taxonomy" id="334625"/>
    <lineage>
        <taxon>Eukaryota</taxon>
        <taxon>Metazoa</taxon>
        <taxon>Ecdysozoa</taxon>
        <taxon>Arthropoda</taxon>
        <taxon>Chelicerata</taxon>
        <taxon>Arachnida</taxon>
        <taxon>Acari</taxon>
        <taxon>Acariformes</taxon>
        <taxon>Sarcoptiformes</taxon>
        <taxon>Oribatida</taxon>
        <taxon>Brachypylina</taxon>
        <taxon>Oppioidea</taxon>
        <taxon>Oppiidae</taxon>
        <taxon>Oppiella</taxon>
    </lineage>
</organism>
<evidence type="ECO:0000256" key="1">
    <source>
        <dbReference type="ARBA" id="ARBA00004141"/>
    </source>
</evidence>
<keyword evidence="7" id="KW-0915">Sodium</keyword>
<evidence type="ECO:0000256" key="11">
    <source>
        <dbReference type="ARBA" id="ARBA00023303"/>
    </source>
</evidence>
<evidence type="ECO:0000256" key="9">
    <source>
        <dbReference type="ARBA" id="ARBA00023136"/>
    </source>
</evidence>
<evidence type="ECO:0000256" key="12">
    <source>
        <dbReference type="RuleBase" id="RU000679"/>
    </source>
</evidence>
<evidence type="ECO:0000256" key="6">
    <source>
        <dbReference type="ARBA" id="ARBA00022989"/>
    </source>
</evidence>
<dbReference type="EMBL" id="CAJPVJ010028032">
    <property type="protein sequence ID" value="CAG2179621.1"/>
    <property type="molecule type" value="Genomic_DNA"/>
</dbReference>
<dbReference type="PANTHER" id="PTHR11690">
    <property type="entry name" value="AMILORIDE-SENSITIVE SODIUM CHANNEL-RELATED"/>
    <property type="match status" value="1"/>
</dbReference>
<comment type="subcellular location">
    <subcellularLocation>
        <location evidence="1">Membrane</location>
        <topology evidence="1">Multi-pass membrane protein</topology>
    </subcellularLocation>
</comment>
<dbReference type="OrthoDB" id="6412422at2759"/>
<sequence>DTNEIIRFELDFQPKQYTNQELPISGRIAIHDNTEIGNSLSNSYNLQPGFYYQFYIKRQSTQMLGKPFATNCFDYVAEEGQRLNQTQDFASIPLSQKQCASGCTSRFTINQCCCWPPELPYVRNNGLDVNRSLTWCQWRFAEAQNLYGMCWDKKARLKCAMQCQPSCWTDHYELSVQKLQFEYYGRPGWDSEDEKLMNTSAVVSIRYWTTEHTIHKYSAMFAILDMVCYVGGLVSMYTGISLIAIYDFFILSLFIIKKKYI</sequence>
<dbReference type="GO" id="GO:0005886">
    <property type="term" value="C:plasma membrane"/>
    <property type="evidence" value="ECO:0007669"/>
    <property type="project" value="TreeGrafter"/>
</dbReference>
<keyword evidence="15" id="KW-1185">Reference proteome</keyword>
<evidence type="ECO:0000256" key="2">
    <source>
        <dbReference type="ARBA" id="ARBA00007193"/>
    </source>
</evidence>
<keyword evidence="8 12" id="KW-0406">Ion transport</keyword>
<dbReference type="GO" id="GO:0015280">
    <property type="term" value="F:ligand-gated sodium channel activity"/>
    <property type="evidence" value="ECO:0007669"/>
    <property type="project" value="TreeGrafter"/>
</dbReference>
<name>A0A7R9MMA4_9ACAR</name>
<evidence type="ECO:0000313" key="14">
    <source>
        <dbReference type="EMBL" id="CAD7662485.1"/>
    </source>
</evidence>
<proteinExistence type="inferred from homology"/>
<evidence type="ECO:0000256" key="4">
    <source>
        <dbReference type="ARBA" id="ARBA00022461"/>
    </source>
</evidence>
<keyword evidence="4 12" id="KW-0894">Sodium channel</keyword>
<reference evidence="14" key="1">
    <citation type="submission" date="2020-11" db="EMBL/GenBank/DDBJ databases">
        <authorList>
            <person name="Tran Van P."/>
        </authorList>
    </citation>
    <scope>NUCLEOTIDE SEQUENCE</scope>
</reference>
<keyword evidence="10 12" id="KW-0739">Sodium transport</keyword>
<keyword evidence="9 13" id="KW-0472">Membrane</keyword>
<protein>
    <submittedName>
        <fullName evidence="14">Uncharacterized protein</fullName>
    </submittedName>
</protein>
<keyword evidence="3 12" id="KW-0813">Transport</keyword>
<dbReference type="Proteomes" id="UP000728032">
    <property type="component" value="Unassembled WGS sequence"/>
</dbReference>
<dbReference type="EMBL" id="OC942857">
    <property type="protein sequence ID" value="CAD7662485.1"/>
    <property type="molecule type" value="Genomic_DNA"/>
</dbReference>
<feature type="non-terminal residue" evidence="14">
    <location>
        <position position="1"/>
    </location>
</feature>